<evidence type="ECO:0000259" key="1">
    <source>
        <dbReference type="Pfam" id="PF05585"/>
    </source>
</evidence>
<name>A0A183GK53_HELPZ</name>
<reference evidence="4" key="2">
    <citation type="submission" date="2019-09" db="UniProtKB">
        <authorList>
            <consortium name="WormBaseParasite"/>
        </authorList>
    </citation>
    <scope>IDENTIFICATION</scope>
</reference>
<reference evidence="2 3" key="1">
    <citation type="submission" date="2018-11" db="EMBL/GenBank/DDBJ databases">
        <authorList>
            <consortium name="Pathogen Informatics"/>
        </authorList>
    </citation>
    <scope>NUCLEOTIDE SEQUENCE [LARGE SCALE GENOMIC DNA]</scope>
</reference>
<accession>A0A3P8DWD6</accession>
<protein>
    <submittedName>
        <fullName evidence="4">DUF3800 domain-containing protein</fullName>
    </submittedName>
</protein>
<dbReference type="Proteomes" id="UP000050761">
    <property type="component" value="Unassembled WGS sequence"/>
</dbReference>
<keyword evidence="3" id="KW-1185">Reference proteome</keyword>
<dbReference type="WBParaSite" id="HPBE_0002307101-mRNA-1">
    <property type="protein sequence ID" value="HPBE_0002307101-mRNA-1"/>
    <property type="gene ID" value="HPBE_0002307101"/>
</dbReference>
<sequence length="183" mass="21325">MHTFTNKDPISVPANEQAIGIYCEDGSDNNLHVRAISYLTNQLTYAFVAKKQDRENNIRTKHFTPRFLIGIDYFWDLVYSDDFNISLLPNGYRLLNTRIGQIVADKSLRQDQENRVVFYESSTAANPTNYTQLVDLVERFWPNESIGIVDGPNEHDDERCLEDFINSISYDEREQRYSVKLPF</sequence>
<gene>
    <name evidence="2" type="ORF">HPBE_LOCUS23071</name>
</gene>
<dbReference type="EMBL" id="UZAH01034652">
    <property type="protein sequence ID" value="VDP36424.1"/>
    <property type="molecule type" value="Genomic_DNA"/>
</dbReference>
<dbReference type="AlphaFoldDB" id="A0A183GK53"/>
<evidence type="ECO:0000313" key="4">
    <source>
        <dbReference type="WBParaSite" id="HPBE_0002307101-mRNA-1"/>
    </source>
</evidence>
<evidence type="ECO:0000313" key="2">
    <source>
        <dbReference type="EMBL" id="VDP36424.1"/>
    </source>
</evidence>
<feature type="domain" description="DUF1758" evidence="1">
    <location>
        <begin position="3"/>
        <end position="108"/>
    </location>
</feature>
<accession>A0A183GK53</accession>
<evidence type="ECO:0000313" key="3">
    <source>
        <dbReference type="Proteomes" id="UP000050761"/>
    </source>
</evidence>
<organism evidence="3 4">
    <name type="scientific">Heligmosomoides polygyrus</name>
    <name type="common">Parasitic roundworm</name>
    <dbReference type="NCBI Taxonomy" id="6339"/>
    <lineage>
        <taxon>Eukaryota</taxon>
        <taxon>Metazoa</taxon>
        <taxon>Ecdysozoa</taxon>
        <taxon>Nematoda</taxon>
        <taxon>Chromadorea</taxon>
        <taxon>Rhabditida</taxon>
        <taxon>Rhabditina</taxon>
        <taxon>Rhabditomorpha</taxon>
        <taxon>Strongyloidea</taxon>
        <taxon>Heligmosomidae</taxon>
        <taxon>Heligmosomoides</taxon>
    </lineage>
</organism>
<dbReference type="Pfam" id="PF05585">
    <property type="entry name" value="DUF1758"/>
    <property type="match status" value="1"/>
</dbReference>
<dbReference type="InterPro" id="IPR008737">
    <property type="entry name" value="DUF1758"/>
</dbReference>
<proteinExistence type="predicted"/>
<dbReference type="OrthoDB" id="5875774at2759"/>